<evidence type="ECO:0000313" key="3">
    <source>
        <dbReference type="Proteomes" id="UP000187609"/>
    </source>
</evidence>
<protein>
    <submittedName>
        <fullName evidence="2">Uncharacterized protein</fullName>
    </submittedName>
</protein>
<feature type="transmembrane region" description="Helical" evidence="1">
    <location>
        <begin position="43"/>
        <end position="65"/>
    </location>
</feature>
<comment type="caution">
    <text evidence="2">The sequence shown here is derived from an EMBL/GenBank/DDBJ whole genome shotgun (WGS) entry which is preliminary data.</text>
</comment>
<feature type="transmembrane region" description="Helical" evidence="1">
    <location>
        <begin position="12"/>
        <end position="31"/>
    </location>
</feature>
<keyword evidence="3" id="KW-1185">Reference proteome</keyword>
<accession>A0A1J6J8B4</accession>
<gene>
    <name evidence="2" type="ORF">A4A49_04918</name>
</gene>
<sequence length="79" mass="9233">MIHIYVDPMCCELMLHCLKCFPILFAAYLHYLQWSCCICSCNISVWTICSIFPSSVILCVPKYFLLLMRVKCRLYIASI</sequence>
<keyword evidence="1" id="KW-0472">Membrane</keyword>
<dbReference type="AlphaFoldDB" id="A0A1J6J8B4"/>
<keyword evidence="1" id="KW-0812">Transmembrane</keyword>
<proteinExistence type="predicted"/>
<evidence type="ECO:0000256" key="1">
    <source>
        <dbReference type="SAM" id="Phobius"/>
    </source>
</evidence>
<dbReference type="Gramene" id="OIT07067">
    <property type="protein sequence ID" value="OIT07067"/>
    <property type="gene ID" value="A4A49_04918"/>
</dbReference>
<reference evidence="2" key="1">
    <citation type="submission" date="2016-11" db="EMBL/GenBank/DDBJ databases">
        <title>The genome of Nicotiana attenuata.</title>
        <authorList>
            <person name="Xu S."/>
            <person name="Brockmoeller T."/>
            <person name="Gaquerel E."/>
            <person name="Navarro A."/>
            <person name="Kuhl H."/>
            <person name="Gase K."/>
            <person name="Ling Z."/>
            <person name="Zhou W."/>
            <person name="Kreitzer C."/>
            <person name="Stanke M."/>
            <person name="Tang H."/>
            <person name="Lyons E."/>
            <person name="Pandey P."/>
            <person name="Pandey S.P."/>
            <person name="Timmermann B."/>
            <person name="Baldwin I.T."/>
        </authorList>
    </citation>
    <scope>NUCLEOTIDE SEQUENCE [LARGE SCALE GENOMIC DNA]</scope>
    <source>
        <strain evidence="2">UT</strain>
    </source>
</reference>
<evidence type="ECO:0000313" key="2">
    <source>
        <dbReference type="EMBL" id="OIT07067.1"/>
    </source>
</evidence>
<name>A0A1J6J8B4_NICAT</name>
<dbReference type="EMBL" id="MJEQ01037183">
    <property type="protein sequence ID" value="OIT07067.1"/>
    <property type="molecule type" value="Genomic_DNA"/>
</dbReference>
<organism evidence="2 3">
    <name type="scientific">Nicotiana attenuata</name>
    <name type="common">Coyote tobacco</name>
    <dbReference type="NCBI Taxonomy" id="49451"/>
    <lineage>
        <taxon>Eukaryota</taxon>
        <taxon>Viridiplantae</taxon>
        <taxon>Streptophyta</taxon>
        <taxon>Embryophyta</taxon>
        <taxon>Tracheophyta</taxon>
        <taxon>Spermatophyta</taxon>
        <taxon>Magnoliopsida</taxon>
        <taxon>eudicotyledons</taxon>
        <taxon>Gunneridae</taxon>
        <taxon>Pentapetalae</taxon>
        <taxon>asterids</taxon>
        <taxon>lamiids</taxon>
        <taxon>Solanales</taxon>
        <taxon>Solanaceae</taxon>
        <taxon>Nicotianoideae</taxon>
        <taxon>Nicotianeae</taxon>
        <taxon>Nicotiana</taxon>
    </lineage>
</organism>
<dbReference type="Proteomes" id="UP000187609">
    <property type="component" value="Unassembled WGS sequence"/>
</dbReference>
<keyword evidence="1" id="KW-1133">Transmembrane helix</keyword>